<name>A0ABR4IQ40_9EURO</name>
<dbReference type="InterPro" id="IPR001680">
    <property type="entry name" value="WD40_rpt"/>
</dbReference>
<dbReference type="InterPro" id="IPR018391">
    <property type="entry name" value="PQQ_b-propeller_rpt"/>
</dbReference>
<keyword evidence="9" id="KW-1185">Reference proteome</keyword>
<evidence type="ECO:0000259" key="6">
    <source>
        <dbReference type="Pfam" id="PF24883"/>
    </source>
</evidence>
<feature type="domain" description="TEP-1 second beta-propeller" evidence="7">
    <location>
        <begin position="932"/>
        <end position="1103"/>
    </location>
</feature>
<evidence type="ECO:0000256" key="3">
    <source>
        <dbReference type="PROSITE-ProRule" id="PRU00221"/>
    </source>
</evidence>
<sequence>MAEEEGSDHENRVEVPADSITVAIFCALAYEAVAVRYMLDGEYSCRLERVKRRNYVFSFGRIHDHNVVIARPPDMGTVNAAHCATEVSQQFPNVRLALMVGIGAGLPSPKHDIRLGDIVISNPKDGFPGVVQYDFVKREREKYVLKGCLNKPPRILIGADGSLQEDEIMERHPLRRALRKLTNIPVFKRPVTEDILFDESFHHIKKGSSCSDCEASSEKRVVPRPQRPHKNPTVHRGLILSGDGVIKSPEYRKHLRQNFPDALCLEMEAAGIMDELPCLVVRGICDYADTHKNDDWHYYAAAVAAAYCKALLRKVDAQEVQEVTTMKELMDGVKGLAEGMNKIQDAQRITQNLVRNIDRSMLQNSLDPVKEASFDSYREDGEDECLKGTRIELLEEIENWGRSQSSPCIFCLEGMAGTGKSTIARTAAALFCDREIFAASFFFKRGAGDQGNARRLFSTIASQLIFTIPSLAASIQEAVHKDPKISAKLIEKQFEQLLLQPLRRLGQSDNEKRCFVIVIDALDECDDERDIGTIFRLLPKVTEAQSISIRFLLTSRPERSALLGFRSLQEKKRQHLILQTIPEYRMERDCTLFLEHRFRELRKKHSLPEEWPGEKLQLLVEMAIPLFIFAATVCRFLEHDPWPQESLDEFLAVPATISGSEMERTYQPILKKLLRGRNAAVSTKLKQEFREIIGVIVFLARPLSVNSLAALLNKKKSTVRARVESFRSVLSVPEDDDIPVTTLHLSFRDFLVSSECEFRIDEAEMHEDIASHCLRIMNHSLRHNICSLPSYGTQRAEIPDSAIREHLPDDIRYACRYWAHHLCQSKEDTLQTEAISFLKCHLLHWLEVMNLIRLVSETLSAINALHSRYETSLDGECEFLHDAKRFILKNSYIADLAPLQLYCSALTFAPMNSTIRDMFKTSRTWIETFQQVDESWSAELQTLEGHSKSVTSMAFSADGLMMASGSDDKTIKLWDAKTGSQIRTLKGHSNRVSSVAFSADGLIVASGSYDKMIKLWDAKTGSRIRTLKGHSDWVMSVAFSGDGLTVASGSNDNTIKLWDAKTGSRIRTLKGHSNRVSSVAFSADGLIVASGSYDKMIKLWDAKTGSQIRTLKGHSNRVTSVAFSADGLIVASGSEDSMVKLWDTKTGSQIRTLKGHSDVVTSVAFSADGLIVASGSEDSTIKLWDAKTGSQIRTLEGHSDGVSSVAFSAGGLTVASGSEDSMIKLWDTTTSSQIRTLEGHSKWVTSVAFSADGLIVASGSYDKTIKLWDAKTSSQIRTLKGHSDRVTSVAFSADGLTVASGSNDDMIKLWDTKTGSQIRTLEGHSKSIRSVAFSADGLTVASGSNDNTINSGTPRLARRSARSRAIPGGSLQWPSQQTA</sequence>
<dbReference type="InterPro" id="IPR019775">
    <property type="entry name" value="WD40_repeat_CS"/>
</dbReference>
<feature type="repeat" description="WD" evidence="3">
    <location>
        <begin position="1153"/>
        <end position="1194"/>
    </location>
</feature>
<dbReference type="CDD" id="cd09008">
    <property type="entry name" value="MTAN"/>
    <property type="match status" value="1"/>
</dbReference>
<feature type="domain" description="Nucleoside phosphorylase" evidence="5">
    <location>
        <begin position="22"/>
        <end position="304"/>
    </location>
</feature>
<dbReference type="Gene3D" id="2.130.10.10">
    <property type="entry name" value="YVTN repeat-like/Quinoprotein amine dehydrogenase"/>
    <property type="match status" value="5"/>
</dbReference>
<dbReference type="SUPFAM" id="SSF53167">
    <property type="entry name" value="Purine and uridine phosphorylases"/>
    <property type="match status" value="1"/>
</dbReference>
<evidence type="ECO:0000256" key="2">
    <source>
        <dbReference type="ARBA" id="ARBA00022737"/>
    </source>
</evidence>
<feature type="compositionally biased region" description="Polar residues" evidence="4">
    <location>
        <begin position="1344"/>
        <end position="1353"/>
    </location>
</feature>
<proteinExistence type="predicted"/>
<feature type="repeat" description="WD" evidence="3">
    <location>
        <begin position="1237"/>
        <end position="1278"/>
    </location>
</feature>
<dbReference type="CDD" id="cd00200">
    <property type="entry name" value="WD40"/>
    <property type="match status" value="1"/>
</dbReference>
<protein>
    <submittedName>
        <fullName evidence="8">Wd40 protein</fullName>
    </submittedName>
</protein>
<dbReference type="InterPro" id="IPR027417">
    <property type="entry name" value="P-loop_NTPase"/>
</dbReference>
<dbReference type="Pfam" id="PF01048">
    <property type="entry name" value="PNP_UDP_1"/>
    <property type="match status" value="1"/>
</dbReference>
<feature type="repeat" description="WD" evidence="3">
    <location>
        <begin position="1195"/>
        <end position="1236"/>
    </location>
</feature>
<dbReference type="SUPFAM" id="SSF50998">
    <property type="entry name" value="Quinoprotein alcohol dehydrogenase-like"/>
    <property type="match status" value="2"/>
</dbReference>
<dbReference type="SUPFAM" id="SSF52540">
    <property type="entry name" value="P-loop containing nucleoside triphosphate hydrolases"/>
    <property type="match status" value="1"/>
</dbReference>
<dbReference type="InterPro" id="IPR056884">
    <property type="entry name" value="NPHP3-like_N"/>
</dbReference>
<dbReference type="Proteomes" id="UP001610446">
    <property type="component" value="Unassembled WGS sequence"/>
</dbReference>
<feature type="repeat" description="WD" evidence="3">
    <location>
        <begin position="1279"/>
        <end position="1320"/>
    </location>
</feature>
<dbReference type="Gene3D" id="3.40.50.300">
    <property type="entry name" value="P-loop containing nucleotide triphosphate hydrolases"/>
    <property type="match status" value="1"/>
</dbReference>
<feature type="repeat" description="WD" evidence="3">
    <location>
        <begin position="943"/>
        <end position="984"/>
    </location>
</feature>
<feature type="repeat" description="WD" evidence="3">
    <location>
        <begin position="1321"/>
        <end position="1349"/>
    </location>
</feature>
<keyword evidence="1 3" id="KW-0853">WD repeat</keyword>
<gene>
    <name evidence="8" type="ORF">BJY01DRAFT_122411</name>
</gene>
<evidence type="ECO:0000313" key="8">
    <source>
        <dbReference type="EMBL" id="KAL2829876.1"/>
    </source>
</evidence>
<evidence type="ECO:0000259" key="5">
    <source>
        <dbReference type="Pfam" id="PF01048"/>
    </source>
</evidence>
<evidence type="ECO:0000313" key="9">
    <source>
        <dbReference type="Proteomes" id="UP001610446"/>
    </source>
</evidence>
<dbReference type="InterPro" id="IPR011047">
    <property type="entry name" value="Quinoprotein_ADH-like_sf"/>
</dbReference>
<dbReference type="EMBL" id="JBFXLU010000320">
    <property type="protein sequence ID" value="KAL2829876.1"/>
    <property type="molecule type" value="Genomic_DNA"/>
</dbReference>
<feature type="repeat" description="WD" evidence="3">
    <location>
        <begin position="1027"/>
        <end position="1068"/>
    </location>
</feature>
<dbReference type="Gene3D" id="3.40.50.1580">
    <property type="entry name" value="Nucleoside phosphorylase domain"/>
    <property type="match status" value="1"/>
</dbReference>
<feature type="repeat" description="WD" evidence="3">
    <location>
        <begin position="1111"/>
        <end position="1152"/>
    </location>
</feature>
<evidence type="ECO:0000256" key="4">
    <source>
        <dbReference type="SAM" id="MobiDB-lite"/>
    </source>
</evidence>
<comment type="caution">
    <text evidence="8">The sequence shown here is derived from an EMBL/GenBank/DDBJ whole genome shotgun (WGS) entry which is preliminary data.</text>
</comment>
<feature type="repeat" description="WD" evidence="3">
    <location>
        <begin position="1069"/>
        <end position="1110"/>
    </location>
</feature>
<accession>A0ABR4IQ40</accession>
<dbReference type="Pfam" id="PF24883">
    <property type="entry name" value="NPHP3_N"/>
    <property type="match status" value="1"/>
</dbReference>
<dbReference type="SMART" id="SM00564">
    <property type="entry name" value="PQQ"/>
    <property type="match status" value="7"/>
</dbReference>
<evidence type="ECO:0000259" key="7">
    <source>
        <dbReference type="Pfam" id="PF25047"/>
    </source>
</evidence>
<dbReference type="InterPro" id="IPR035994">
    <property type="entry name" value="Nucleoside_phosphorylase_sf"/>
</dbReference>
<reference evidence="8 9" key="1">
    <citation type="submission" date="2024-07" db="EMBL/GenBank/DDBJ databases">
        <title>Section-level genome sequencing and comparative genomics of Aspergillus sections Usti and Cavernicolus.</title>
        <authorList>
            <consortium name="Lawrence Berkeley National Laboratory"/>
            <person name="Nybo J.L."/>
            <person name="Vesth T.C."/>
            <person name="Theobald S."/>
            <person name="Frisvad J.C."/>
            <person name="Larsen T.O."/>
            <person name="Kjaerboelling I."/>
            <person name="Rothschild-Mancinelli K."/>
            <person name="Lyhne E.K."/>
            <person name="Kogle M.E."/>
            <person name="Barry K."/>
            <person name="Clum A."/>
            <person name="Na H."/>
            <person name="Ledsgaard L."/>
            <person name="Lin J."/>
            <person name="Lipzen A."/>
            <person name="Kuo A."/>
            <person name="Riley R."/>
            <person name="Mondo S."/>
            <person name="Labutti K."/>
            <person name="Haridas S."/>
            <person name="Pangalinan J."/>
            <person name="Salamov A.A."/>
            <person name="Simmons B.A."/>
            <person name="Magnuson J.K."/>
            <person name="Chen J."/>
            <person name="Drula E."/>
            <person name="Henrissat B."/>
            <person name="Wiebenga A."/>
            <person name="Lubbers R.J."/>
            <person name="Gomes A.C."/>
            <person name="Makela M.R."/>
            <person name="Stajich J."/>
            <person name="Grigoriev I.V."/>
            <person name="Mortensen U.H."/>
            <person name="De Vries R.P."/>
            <person name="Baker S.E."/>
            <person name="Andersen M.R."/>
        </authorList>
    </citation>
    <scope>NUCLEOTIDE SEQUENCE [LARGE SCALE GENOMIC DNA]</scope>
    <source>
        <strain evidence="8 9">CBS 123904</strain>
    </source>
</reference>
<dbReference type="InterPro" id="IPR015943">
    <property type="entry name" value="WD40/YVTN_repeat-like_dom_sf"/>
</dbReference>
<feature type="region of interest" description="Disordered" evidence="4">
    <location>
        <begin position="1344"/>
        <end position="1379"/>
    </location>
</feature>
<organism evidence="8 9">
    <name type="scientific">Aspergillus pseudoustus</name>
    <dbReference type="NCBI Taxonomy" id="1810923"/>
    <lineage>
        <taxon>Eukaryota</taxon>
        <taxon>Fungi</taxon>
        <taxon>Dikarya</taxon>
        <taxon>Ascomycota</taxon>
        <taxon>Pezizomycotina</taxon>
        <taxon>Eurotiomycetes</taxon>
        <taxon>Eurotiomycetidae</taxon>
        <taxon>Eurotiales</taxon>
        <taxon>Aspergillaceae</taxon>
        <taxon>Aspergillus</taxon>
        <taxon>Aspergillus subgen. Nidulantes</taxon>
    </lineage>
</organism>
<keyword evidence="2" id="KW-0677">Repeat</keyword>
<dbReference type="InterPro" id="IPR020472">
    <property type="entry name" value="WD40_PAC1"/>
</dbReference>
<dbReference type="SMART" id="SM00320">
    <property type="entry name" value="WD40"/>
    <property type="match status" value="10"/>
</dbReference>
<dbReference type="Pfam" id="PF00400">
    <property type="entry name" value="WD40"/>
    <property type="match status" value="1"/>
</dbReference>
<dbReference type="PRINTS" id="PR00320">
    <property type="entry name" value="GPROTEINBRPT"/>
</dbReference>
<feature type="domain" description="Nephrocystin 3-like N-terminal" evidence="6">
    <location>
        <begin position="395"/>
        <end position="556"/>
    </location>
</feature>
<dbReference type="InterPro" id="IPR056829">
    <property type="entry name" value="Beta-prop_TEP1_2nd"/>
</dbReference>
<feature type="repeat" description="WD" evidence="3">
    <location>
        <begin position="985"/>
        <end position="1026"/>
    </location>
</feature>
<dbReference type="PROSITE" id="PS50294">
    <property type="entry name" value="WD_REPEATS_REGION"/>
    <property type="match status" value="10"/>
</dbReference>
<dbReference type="PANTHER" id="PTHR19879">
    <property type="entry name" value="TRANSCRIPTION INITIATION FACTOR TFIID"/>
    <property type="match status" value="1"/>
</dbReference>
<dbReference type="Pfam" id="PF25047">
    <property type="entry name" value="Beta-prop_TEP1_2nd"/>
    <property type="match status" value="1"/>
</dbReference>
<dbReference type="PANTHER" id="PTHR19879:SF9">
    <property type="entry name" value="TRANSCRIPTION INITIATION FACTOR TFIID SUBUNIT 5"/>
    <property type="match status" value="1"/>
</dbReference>
<dbReference type="PROSITE" id="PS00678">
    <property type="entry name" value="WD_REPEATS_1"/>
    <property type="match status" value="9"/>
</dbReference>
<dbReference type="InterPro" id="IPR000845">
    <property type="entry name" value="Nucleoside_phosphorylase_d"/>
</dbReference>
<dbReference type="PROSITE" id="PS50082">
    <property type="entry name" value="WD_REPEATS_2"/>
    <property type="match status" value="10"/>
</dbReference>
<dbReference type="Pfam" id="PF25173">
    <property type="entry name" value="Beta-prop_WDR3_1st"/>
    <property type="match status" value="1"/>
</dbReference>
<evidence type="ECO:0000256" key="1">
    <source>
        <dbReference type="ARBA" id="ARBA00022574"/>
    </source>
</evidence>